<keyword evidence="5" id="KW-1185">Reference proteome</keyword>
<organism evidence="4 5">
    <name type="scientific">Amycolatopsis panacis</name>
    <dbReference type="NCBI Taxonomy" id="2340917"/>
    <lineage>
        <taxon>Bacteria</taxon>
        <taxon>Bacillati</taxon>
        <taxon>Actinomycetota</taxon>
        <taxon>Actinomycetes</taxon>
        <taxon>Pseudonocardiales</taxon>
        <taxon>Pseudonocardiaceae</taxon>
        <taxon>Amycolatopsis</taxon>
    </lineage>
</organism>
<dbReference type="GO" id="GO:0003677">
    <property type="term" value="F:DNA binding"/>
    <property type="evidence" value="ECO:0007669"/>
    <property type="project" value="InterPro"/>
</dbReference>
<gene>
    <name evidence="4" type="ORF">D5S19_19270</name>
</gene>
<sequence length="971" mass="103770">MIMTRHLPAPNRGEEATTFPPAVPVSPGSWTRTKRHSMLGTTARGDMAASSIRDVGHEEAGIVLEGLRAGPGAVWLVAGPAGSGRTTLLATTAQRYRRAGTAAIRISAAGAPRDPLRRLATTLRTLISTGALPGPAAVAATARLPERLAAGSGAAPLAVAHDLITAVAGIAAVGPVALLFDDLDAFAPEVATVLALLAEGVRGSGVLTIFTITDTALPAAATHRFRILADATITLREHTTEEITALLPVWTTGTGRTPTDQALVDALVTALGPLAGNLATVRQVVAELRDSGRLIVLDGHVCLTGRGPIALPRGHPLPAALRRLGPVAGRLATMIAGLDEHGAVGIDDLPAVAWALRLARTEAGQALDDLVRLGVLRISPSGRIRPAAPALGAALRQRHRPRWRGAVHRAFAELPGAPPSAASTGRRAELAWFLTESPDAQSGRDPDFFLTAATEAEATDRELACRYRIAALRRSAPGGPHWAWLIGEVVEAHFALGRYRRLAGELGTTVVPRLLAEIQYVPDKLLMMVTVCWLAVLTHEDRHADLDRATPLLTELARRGQLPGGEILPDAIRRADPRTVARLLAATGRVAGPLGTGCALLIGSSAADSPRLHAAWLDWTGSPLPAETSEAADRLDRAGALRSLLGKRYTLPKRGPAADYHHLLAAYRDGDWDAALSSARRMESDRRTRGTPASHPLAAVLAAEICAQREEPARAQDWLRNVPHTTATGSYLAWVWLGIRWQTEETDQALHQGRQDYLALHNTGCLPGMELLLSRLIAYATHLGDRTTATRALAELIPLSRRRRTAHVREATLVFGGMVRNDTAALTNGIRMARASGDTFRIAQACLAMGRLSPSPETWLLKAHRTLKRLGATREVATVTALLRARQIPVPRETHPRTELDRLDLRIAELVSRGHTNRQIAAALATNEKRIEARLTALFEQTGCAGRVDLTAAWLHGRLQPGPRKSRTVAV</sequence>
<dbReference type="SUPFAM" id="SSF46894">
    <property type="entry name" value="C-terminal effector domain of the bipartite response regulators"/>
    <property type="match status" value="1"/>
</dbReference>
<proteinExistence type="predicted"/>
<dbReference type="SMART" id="SM00382">
    <property type="entry name" value="AAA"/>
    <property type="match status" value="1"/>
</dbReference>
<dbReference type="SMART" id="SM00421">
    <property type="entry name" value="HTH_LUXR"/>
    <property type="match status" value="1"/>
</dbReference>
<dbReference type="InterPro" id="IPR041664">
    <property type="entry name" value="AAA_16"/>
</dbReference>
<dbReference type="Proteomes" id="UP000285112">
    <property type="component" value="Unassembled WGS sequence"/>
</dbReference>
<evidence type="ECO:0000259" key="2">
    <source>
        <dbReference type="SMART" id="SM00382"/>
    </source>
</evidence>
<dbReference type="InterPro" id="IPR036388">
    <property type="entry name" value="WH-like_DNA-bd_sf"/>
</dbReference>
<dbReference type="InterPro" id="IPR027417">
    <property type="entry name" value="P-loop_NTPase"/>
</dbReference>
<evidence type="ECO:0000313" key="5">
    <source>
        <dbReference type="Proteomes" id="UP000285112"/>
    </source>
</evidence>
<feature type="domain" description="AAA+ ATPase" evidence="2">
    <location>
        <begin position="71"/>
        <end position="235"/>
    </location>
</feature>
<dbReference type="InterPro" id="IPR016032">
    <property type="entry name" value="Sig_transdc_resp-reg_C-effctor"/>
</dbReference>
<protein>
    <submittedName>
        <fullName evidence="4">Helix-turn-helix transcriptional regulator</fullName>
    </submittedName>
</protein>
<dbReference type="GO" id="GO:0006355">
    <property type="term" value="P:regulation of DNA-templated transcription"/>
    <property type="evidence" value="ECO:0007669"/>
    <property type="project" value="InterPro"/>
</dbReference>
<dbReference type="EMBL" id="QZFV01000093">
    <property type="protein sequence ID" value="RJQ83711.1"/>
    <property type="molecule type" value="Genomic_DNA"/>
</dbReference>
<dbReference type="InterPro" id="IPR003593">
    <property type="entry name" value="AAA+_ATPase"/>
</dbReference>
<feature type="domain" description="HTH luxR-type" evidence="3">
    <location>
        <begin position="897"/>
        <end position="954"/>
    </location>
</feature>
<dbReference type="InterPro" id="IPR000792">
    <property type="entry name" value="Tscrpt_reg_LuxR_C"/>
</dbReference>
<dbReference type="Gene3D" id="1.10.10.10">
    <property type="entry name" value="Winged helix-like DNA-binding domain superfamily/Winged helix DNA-binding domain"/>
    <property type="match status" value="1"/>
</dbReference>
<reference evidence="4 5" key="1">
    <citation type="submission" date="2018-09" db="EMBL/GenBank/DDBJ databases">
        <title>YIM PH 21725 draft genome.</title>
        <authorList>
            <person name="Miao C."/>
        </authorList>
    </citation>
    <scope>NUCLEOTIDE SEQUENCE [LARGE SCALE GENOMIC DNA]</scope>
    <source>
        <strain evidence="5">YIM PH21725</strain>
    </source>
</reference>
<dbReference type="Pfam" id="PF13191">
    <property type="entry name" value="AAA_16"/>
    <property type="match status" value="1"/>
</dbReference>
<comment type="caution">
    <text evidence="4">The sequence shown here is derived from an EMBL/GenBank/DDBJ whole genome shotgun (WGS) entry which is preliminary data.</text>
</comment>
<feature type="region of interest" description="Disordered" evidence="1">
    <location>
        <begin position="1"/>
        <end position="32"/>
    </location>
</feature>
<evidence type="ECO:0000256" key="1">
    <source>
        <dbReference type="SAM" id="MobiDB-lite"/>
    </source>
</evidence>
<name>A0A419I1T1_9PSEU</name>
<dbReference type="AlphaFoldDB" id="A0A419I1T1"/>
<evidence type="ECO:0000313" key="4">
    <source>
        <dbReference type="EMBL" id="RJQ83711.1"/>
    </source>
</evidence>
<accession>A0A419I1T1</accession>
<dbReference type="SUPFAM" id="SSF52540">
    <property type="entry name" value="P-loop containing nucleoside triphosphate hydrolases"/>
    <property type="match status" value="1"/>
</dbReference>
<evidence type="ECO:0000259" key="3">
    <source>
        <dbReference type="SMART" id="SM00421"/>
    </source>
</evidence>